<evidence type="ECO:0000313" key="1">
    <source>
        <dbReference type="EMBL" id="MFC6592648.1"/>
    </source>
</evidence>
<organism evidence="1 2">
    <name type="scientific">Deinococcus lacus</name>
    <dbReference type="NCBI Taxonomy" id="392561"/>
    <lineage>
        <taxon>Bacteria</taxon>
        <taxon>Thermotogati</taxon>
        <taxon>Deinococcota</taxon>
        <taxon>Deinococci</taxon>
        <taxon>Deinococcales</taxon>
        <taxon>Deinococcaceae</taxon>
        <taxon>Deinococcus</taxon>
    </lineage>
</organism>
<dbReference type="Proteomes" id="UP001596297">
    <property type="component" value="Unassembled WGS sequence"/>
</dbReference>
<accession>A0ABW1YE92</accession>
<protein>
    <submittedName>
        <fullName evidence="1">Uncharacterized protein</fullName>
    </submittedName>
</protein>
<proteinExistence type="predicted"/>
<reference evidence="2" key="1">
    <citation type="journal article" date="2019" name="Int. J. Syst. Evol. Microbiol.">
        <title>The Global Catalogue of Microorganisms (GCM) 10K type strain sequencing project: providing services to taxonomists for standard genome sequencing and annotation.</title>
        <authorList>
            <consortium name="The Broad Institute Genomics Platform"/>
            <consortium name="The Broad Institute Genome Sequencing Center for Infectious Disease"/>
            <person name="Wu L."/>
            <person name="Ma J."/>
        </authorList>
    </citation>
    <scope>NUCLEOTIDE SEQUENCE [LARGE SCALE GENOMIC DNA]</scope>
    <source>
        <strain evidence="2">CGMCC 1.15772</strain>
    </source>
</reference>
<sequence length="127" mass="13704">MLALLPLVGTAQSRAEQRRLAVAAGRRLGLLLWLWQGRARVYGASPEGTERQAQAFWQSVADLPFPFSEHRLALSGSDLRSLLGPEAEVGTLKRWLTDAVIAGDLPNDSAALSAAVRSRVALEGVEE</sequence>
<comment type="caution">
    <text evidence="1">The sequence shown here is derived from an EMBL/GenBank/DDBJ whole genome shotgun (WGS) entry which is preliminary data.</text>
</comment>
<dbReference type="EMBL" id="JBHSWD010000002">
    <property type="protein sequence ID" value="MFC6592648.1"/>
    <property type="molecule type" value="Genomic_DNA"/>
</dbReference>
<dbReference type="RefSeq" id="WP_380083769.1">
    <property type="nucleotide sequence ID" value="NZ_JBHSWD010000002.1"/>
</dbReference>
<keyword evidence="2" id="KW-1185">Reference proteome</keyword>
<name>A0ABW1YE92_9DEIO</name>
<evidence type="ECO:0000313" key="2">
    <source>
        <dbReference type="Proteomes" id="UP001596297"/>
    </source>
</evidence>
<gene>
    <name evidence="1" type="ORF">ACFP81_12035</name>
</gene>